<dbReference type="Proteomes" id="UP000315908">
    <property type="component" value="Unassembled WGS sequence"/>
</dbReference>
<gene>
    <name evidence="1" type="ORF">IQ31_01607</name>
</gene>
<protein>
    <recommendedName>
        <fullName evidence="3">Phage protein D</fullName>
    </recommendedName>
</protein>
<dbReference type="AlphaFoldDB" id="A0A562MQK3"/>
<dbReference type="EMBL" id="VLKR01000006">
    <property type="protein sequence ID" value="TWI22202.1"/>
    <property type="molecule type" value="Genomic_DNA"/>
</dbReference>
<reference evidence="1 2" key="1">
    <citation type="journal article" date="2015" name="Stand. Genomic Sci.">
        <title>Genomic Encyclopedia of Bacterial and Archaeal Type Strains, Phase III: the genomes of soil and plant-associated and newly described type strains.</title>
        <authorList>
            <person name="Whitman W.B."/>
            <person name="Woyke T."/>
            <person name="Klenk H.P."/>
            <person name="Zhou Y."/>
            <person name="Lilburn T.G."/>
            <person name="Beck B.J."/>
            <person name="De Vos P."/>
            <person name="Vandamme P."/>
            <person name="Eisen J.A."/>
            <person name="Garrity G."/>
            <person name="Hugenholtz P."/>
            <person name="Kyrpides N.C."/>
        </authorList>
    </citation>
    <scope>NUCLEOTIDE SEQUENCE [LARGE SCALE GENOMIC DNA]</scope>
    <source>
        <strain evidence="1 2">CGMCC 1.6855</strain>
    </source>
</reference>
<sequence>MFNMTWQIKFTTDGRTYELRTLESCEIECSVDNLADRAKIILPEAVINRVLQIEGKIKRGSKVVIQLGYDNELVNEFEGYVEKITNDGSLVIHCEDSLFLFRVSVPDVQLKPTSVKKIAEYLIAHIDKSYKLSCDYTINYEKFTIHQATGYDVLKKLQEETKANIYFDSQAKVLHIHPPYIEKAGSVVYSMSRNIEKSSLEYKQAIDKKIEVTVESTDTKGKMKSITVGTTGGDKQTFKVGPMSEQDMRSVAKAALLRGSYDGYEGSFDSWLIPQVAPGYSAKIVDHDYPYKTGWYYVVSVKTNFSASGGVRTITPGIKLSSNG</sequence>
<evidence type="ECO:0000313" key="2">
    <source>
        <dbReference type="Proteomes" id="UP000315908"/>
    </source>
</evidence>
<evidence type="ECO:0000313" key="1">
    <source>
        <dbReference type="EMBL" id="TWI22202.1"/>
    </source>
</evidence>
<proteinExistence type="predicted"/>
<evidence type="ECO:0008006" key="3">
    <source>
        <dbReference type="Google" id="ProtNLM"/>
    </source>
</evidence>
<accession>A0A562MQK3</accession>
<organism evidence="1 2">
    <name type="scientific">Sphingobacterium siyangense</name>
    <dbReference type="NCBI Taxonomy" id="459529"/>
    <lineage>
        <taxon>Bacteria</taxon>
        <taxon>Pseudomonadati</taxon>
        <taxon>Bacteroidota</taxon>
        <taxon>Sphingobacteriia</taxon>
        <taxon>Sphingobacteriales</taxon>
        <taxon>Sphingobacteriaceae</taxon>
        <taxon>Sphingobacterium</taxon>
    </lineage>
</organism>
<dbReference type="OrthoDB" id="1065075at2"/>
<comment type="caution">
    <text evidence="1">The sequence shown here is derived from an EMBL/GenBank/DDBJ whole genome shotgun (WGS) entry which is preliminary data.</text>
</comment>
<name>A0A562MQK3_9SPHI</name>